<keyword evidence="1" id="KW-0238">DNA-binding</keyword>
<dbReference type="AlphaFoldDB" id="A0AAW1PCP2"/>
<feature type="region of interest" description="Disordered" evidence="2">
    <location>
        <begin position="316"/>
        <end position="336"/>
    </location>
</feature>
<keyword evidence="4" id="KW-1185">Reference proteome</keyword>
<evidence type="ECO:0000313" key="4">
    <source>
        <dbReference type="Proteomes" id="UP001489004"/>
    </source>
</evidence>
<evidence type="ECO:0000256" key="1">
    <source>
        <dbReference type="ARBA" id="ARBA00023125"/>
    </source>
</evidence>
<protein>
    <submittedName>
        <fullName evidence="3">Uncharacterized protein</fullName>
    </submittedName>
</protein>
<evidence type="ECO:0000313" key="3">
    <source>
        <dbReference type="EMBL" id="KAK9807504.1"/>
    </source>
</evidence>
<dbReference type="InterPro" id="IPR010998">
    <property type="entry name" value="Integrase_recombinase_N"/>
</dbReference>
<organism evidence="3 4">
    <name type="scientific">[Myrmecia] bisecta</name>
    <dbReference type="NCBI Taxonomy" id="41462"/>
    <lineage>
        <taxon>Eukaryota</taxon>
        <taxon>Viridiplantae</taxon>
        <taxon>Chlorophyta</taxon>
        <taxon>core chlorophytes</taxon>
        <taxon>Trebouxiophyceae</taxon>
        <taxon>Trebouxiales</taxon>
        <taxon>Trebouxiaceae</taxon>
        <taxon>Myrmecia</taxon>
    </lineage>
</organism>
<feature type="compositionally biased region" description="Polar residues" evidence="2">
    <location>
        <begin position="317"/>
        <end position="336"/>
    </location>
</feature>
<gene>
    <name evidence="3" type="ORF">WJX72_001071</name>
</gene>
<comment type="caution">
    <text evidence="3">The sequence shown here is derived from an EMBL/GenBank/DDBJ whole genome shotgun (WGS) entry which is preliminary data.</text>
</comment>
<evidence type="ECO:0000256" key="2">
    <source>
        <dbReference type="SAM" id="MobiDB-lite"/>
    </source>
</evidence>
<proteinExistence type="predicted"/>
<name>A0AAW1PCP2_9CHLO</name>
<dbReference type="EMBL" id="JALJOR010000012">
    <property type="protein sequence ID" value="KAK9807504.1"/>
    <property type="molecule type" value="Genomic_DNA"/>
</dbReference>
<sequence length="336" mass="37275">MPDARGLAKGLKTVGQQEFKAAMYQEVTDAEDAALRLESRAQFCASRPVNTQYAYATGIRNYEEWCASRQFDPRKVTDAQTRAYTKHLCDKVDPPFAPKNCESYVTALDAHRKDLIEQGLAAERESSPPWNLQPVATAARMDDVLVLRLRNLHLHPFDHRQPGKTDFASTWVGPDRSHAVSFNTLGGKHLKPGQVGNRSVVRYLHLDICPISALADLLISMLSQPGKLCAEFLCSRHVLVAPKSSGLQAMAYNTIKKLYREILLSVGVDLEAVVMEGEKHEVTHLFKKLSIALLKPKQGLPFSDVSRAAGHSHNVTDDSYSFTTDPECSAPTSFRS</sequence>
<reference evidence="3 4" key="1">
    <citation type="journal article" date="2024" name="Nat. Commun.">
        <title>Phylogenomics reveals the evolutionary origins of lichenization in chlorophyte algae.</title>
        <authorList>
            <person name="Puginier C."/>
            <person name="Libourel C."/>
            <person name="Otte J."/>
            <person name="Skaloud P."/>
            <person name="Haon M."/>
            <person name="Grisel S."/>
            <person name="Petersen M."/>
            <person name="Berrin J.G."/>
            <person name="Delaux P.M."/>
            <person name="Dal Grande F."/>
            <person name="Keller J."/>
        </authorList>
    </citation>
    <scope>NUCLEOTIDE SEQUENCE [LARGE SCALE GENOMIC DNA]</scope>
    <source>
        <strain evidence="3 4">SAG 2043</strain>
    </source>
</reference>
<dbReference type="GO" id="GO:0003677">
    <property type="term" value="F:DNA binding"/>
    <property type="evidence" value="ECO:0007669"/>
    <property type="project" value="UniProtKB-KW"/>
</dbReference>
<dbReference type="Proteomes" id="UP001489004">
    <property type="component" value="Unassembled WGS sequence"/>
</dbReference>
<accession>A0AAW1PCP2</accession>
<dbReference type="Gene3D" id="1.10.150.130">
    <property type="match status" value="1"/>
</dbReference>